<dbReference type="SUPFAM" id="SSF46689">
    <property type="entry name" value="Homeodomain-like"/>
    <property type="match status" value="1"/>
</dbReference>
<dbReference type="InterPro" id="IPR011075">
    <property type="entry name" value="TetR_C"/>
</dbReference>
<reference evidence="7" key="1">
    <citation type="submission" date="2021-04" db="EMBL/GenBank/DDBJ databases">
        <title>Genome based classification of Actinospica acidithermotolerans sp. nov., an actinobacterium isolated from an Indonesian hot spring.</title>
        <authorList>
            <person name="Kusuma A.B."/>
            <person name="Putra K.E."/>
            <person name="Nafisah S."/>
            <person name="Loh J."/>
            <person name="Nouioui I."/>
            <person name="Goodfellow M."/>
        </authorList>
    </citation>
    <scope>NUCLEOTIDE SEQUENCE</scope>
    <source>
        <strain evidence="7">DSM 45618</strain>
    </source>
</reference>
<feature type="DNA-binding region" description="H-T-H motif" evidence="4">
    <location>
        <begin position="53"/>
        <end position="72"/>
    </location>
</feature>
<dbReference type="Proteomes" id="UP000677913">
    <property type="component" value="Unassembled WGS sequence"/>
</dbReference>
<feature type="region of interest" description="Disordered" evidence="5">
    <location>
        <begin position="219"/>
        <end position="240"/>
    </location>
</feature>
<evidence type="ECO:0000256" key="2">
    <source>
        <dbReference type="ARBA" id="ARBA00023125"/>
    </source>
</evidence>
<dbReference type="GO" id="GO:0003700">
    <property type="term" value="F:DNA-binding transcription factor activity"/>
    <property type="evidence" value="ECO:0007669"/>
    <property type="project" value="TreeGrafter"/>
</dbReference>
<dbReference type="EMBL" id="JAGSXH010000054">
    <property type="protein sequence ID" value="MBS2964573.1"/>
    <property type="molecule type" value="Genomic_DNA"/>
</dbReference>
<dbReference type="Pfam" id="PF00440">
    <property type="entry name" value="TetR_N"/>
    <property type="match status" value="1"/>
</dbReference>
<accession>A0A8J7WLI0</accession>
<organism evidence="7 8">
    <name type="scientific">Actinocrinis puniceicyclus</name>
    <dbReference type="NCBI Taxonomy" id="977794"/>
    <lineage>
        <taxon>Bacteria</taxon>
        <taxon>Bacillati</taxon>
        <taxon>Actinomycetota</taxon>
        <taxon>Actinomycetes</taxon>
        <taxon>Catenulisporales</taxon>
        <taxon>Actinospicaceae</taxon>
        <taxon>Actinocrinis</taxon>
    </lineage>
</organism>
<keyword evidence="8" id="KW-1185">Reference proteome</keyword>
<dbReference type="PANTHER" id="PTHR30055">
    <property type="entry name" value="HTH-TYPE TRANSCRIPTIONAL REGULATOR RUTR"/>
    <property type="match status" value="1"/>
</dbReference>
<evidence type="ECO:0000256" key="5">
    <source>
        <dbReference type="SAM" id="MobiDB-lite"/>
    </source>
</evidence>
<gene>
    <name evidence="7" type="ORF">KGA66_16070</name>
</gene>
<evidence type="ECO:0000256" key="4">
    <source>
        <dbReference type="PROSITE-ProRule" id="PRU00335"/>
    </source>
</evidence>
<sequence>MMMKDDQVKPGSPTAAFAAVRRPGRPRSGQAEEAILDAVFALFSEGATYDGLSMEMIAAEAKVGKATIYRRWPNKEALIIDAICRRLHPEREKATPPGVSVREDLVYLLEVMRRHLQEESSGAAYNVLANASKANPTLHRRYHEVVIEPRRDVYRQVLRRGVATGELRPDLDIERAMLMLTAPMLTATRHSPPPEPVGRRFSVGLVDDLLRGAALEPGRICGEEPPDAGHGAGSGNFAPA</sequence>
<dbReference type="Gene3D" id="1.10.10.60">
    <property type="entry name" value="Homeodomain-like"/>
    <property type="match status" value="1"/>
</dbReference>
<dbReference type="InterPro" id="IPR036271">
    <property type="entry name" value="Tet_transcr_reg_TetR-rel_C_sf"/>
</dbReference>
<feature type="domain" description="HTH tetR-type" evidence="6">
    <location>
        <begin position="29"/>
        <end position="90"/>
    </location>
</feature>
<evidence type="ECO:0000313" key="7">
    <source>
        <dbReference type="EMBL" id="MBS2964573.1"/>
    </source>
</evidence>
<name>A0A8J7WLI0_9ACTN</name>
<evidence type="ECO:0000259" key="6">
    <source>
        <dbReference type="PROSITE" id="PS50977"/>
    </source>
</evidence>
<proteinExistence type="predicted"/>
<dbReference type="SUPFAM" id="SSF48498">
    <property type="entry name" value="Tetracyclin repressor-like, C-terminal domain"/>
    <property type="match status" value="1"/>
</dbReference>
<dbReference type="Gene3D" id="1.10.357.10">
    <property type="entry name" value="Tetracycline Repressor, domain 2"/>
    <property type="match status" value="1"/>
</dbReference>
<dbReference type="InterPro" id="IPR001647">
    <property type="entry name" value="HTH_TetR"/>
</dbReference>
<dbReference type="PANTHER" id="PTHR30055:SF148">
    <property type="entry name" value="TETR-FAMILY TRANSCRIPTIONAL REGULATOR"/>
    <property type="match status" value="1"/>
</dbReference>
<dbReference type="InterPro" id="IPR050109">
    <property type="entry name" value="HTH-type_TetR-like_transc_reg"/>
</dbReference>
<dbReference type="RefSeq" id="WP_211468936.1">
    <property type="nucleotide sequence ID" value="NZ_JAGSXH010000054.1"/>
</dbReference>
<evidence type="ECO:0000256" key="3">
    <source>
        <dbReference type="ARBA" id="ARBA00023163"/>
    </source>
</evidence>
<comment type="caution">
    <text evidence="7">The sequence shown here is derived from an EMBL/GenBank/DDBJ whole genome shotgun (WGS) entry which is preliminary data.</text>
</comment>
<evidence type="ECO:0000313" key="8">
    <source>
        <dbReference type="Proteomes" id="UP000677913"/>
    </source>
</evidence>
<dbReference type="PROSITE" id="PS50977">
    <property type="entry name" value="HTH_TETR_2"/>
    <property type="match status" value="1"/>
</dbReference>
<dbReference type="GO" id="GO:0000976">
    <property type="term" value="F:transcription cis-regulatory region binding"/>
    <property type="evidence" value="ECO:0007669"/>
    <property type="project" value="TreeGrafter"/>
</dbReference>
<keyword evidence="1" id="KW-0805">Transcription regulation</keyword>
<dbReference type="AlphaFoldDB" id="A0A8J7WLI0"/>
<dbReference type="Pfam" id="PF16859">
    <property type="entry name" value="TetR_C_11"/>
    <property type="match status" value="1"/>
</dbReference>
<keyword evidence="2 4" id="KW-0238">DNA-binding</keyword>
<protein>
    <submittedName>
        <fullName evidence="7">TetR/AcrR family transcriptional regulator</fullName>
    </submittedName>
</protein>
<evidence type="ECO:0000256" key="1">
    <source>
        <dbReference type="ARBA" id="ARBA00023015"/>
    </source>
</evidence>
<keyword evidence="3" id="KW-0804">Transcription</keyword>
<dbReference type="InterPro" id="IPR009057">
    <property type="entry name" value="Homeodomain-like_sf"/>
</dbReference>